<protein>
    <submittedName>
        <fullName evidence="1">Uncharacterized protein</fullName>
    </submittedName>
</protein>
<dbReference type="Proteomes" id="UP001479436">
    <property type="component" value="Unassembled WGS sequence"/>
</dbReference>
<organism evidence="1 2">
    <name type="scientific">Basidiobolus ranarum</name>
    <dbReference type="NCBI Taxonomy" id="34480"/>
    <lineage>
        <taxon>Eukaryota</taxon>
        <taxon>Fungi</taxon>
        <taxon>Fungi incertae sedis</taxon>
        <taxon>Zoopagomycota</taxon>
        <taxon>Entomophthoromycotina</taxon>
        <taxon>Basidiobolomycetes</taxon>
        <taxon>Basidiobolales</taxon>
        <taxon>Basidiobolaceae</taxon>
        <taxon>Basidiobolus</taxon>
    </lineage>
</organism>
<evidence type="ECO:0000313" key="1">
    <source>
        <dbReference type="EMBL" id="KAK9680838.1"/>
    </source>
</evidence>
<sequence length="247" mass="28688">MSILEQMNIFQSPLSPLTPTEVIKITSTVQKNIFMTPLSPDNYNLFVTEGKVNLAVNCQSQYDVEKALRSKNDVIHLHPSCQALHKQVKFYSVWVTRFELVKRASICINFLLLYTKPCQNFWSNLTKYVWSRTHVYFRANTNVLEACKRFTYVHGVYFLVRAICSGLKYVFFHRFGWWRLSRYIYVTVNQDGEDQHFLVNARLRQVHPGIAPNILRSSCFRSIDVINTASIIAATNFVMSPLQGIDF</sequence>
<dbReference type="EMBL" id="JASJQH010009173">
    <property type="protein sequence ID" value="KAK9680838.1"/>
    <property type="molecule type" value="Genomic_DNA"/>
</dbReference>
<gene>
    <name evidence="1" type="ORF">K7432_015824</name>
</gene>
<keyword evidence="2" id="KW-1185">Reference proteome</keyword>
<name>A0ABR2VMI1_9FUNG</name>
<reference evidence="1 2" key="1">
    <citation type="submission" date="2023-04" db="EMBL/GenBank/DDBJ databases">
        <title>Genome of Basidiobolus ranarum AG-B5.</title>
        <authorList>
            <person name="Stajich J.E."/>
            <person name="Carter-House D."/>
            <person name="Gryganskyi A."/>
        </authorList>
    </citation>
    <scope>NUCLEOTIDE SEQUENCE [LARGE SCALE GENOMIC DNA]</scope>
    <source>
        <strain evidence="1 2">AG-B5</strain>
    </source>
</reference>
<proteinExistence type="predicted"/>
<evidence type="ECO:0000313" key="2">
    <source>
        <dbReference type="Proteomes" id="UP001479436"/>
    </source>
</evidence>
<comment type="caution">
    <text evidence="1">The sequence shown here is derived from an EMBL/GenBank/DDBJ whole genome shotgun (WGS) entry which is preliminary data.</text>
</comment>
<accession>A0ABR2VMI1</accession>